<evidence type="ECO:0000313" key="16">
    <source>
        <dbReference type="Proteomes" id="UP000007266"/>
    </source>
</evidence>
<proteinExistence type="inferred from homology"/>
<dbReference type="HOGENOM" id="CLU_001570_5_2_1"/>
<feature type="binding site" description="axial binding residue" evidence="13">
    <location>
        <position position="473"/>
    </location>
    <ligand>
        <name>heme</name>
        <dbReference type="ChEBI" id="CHEBI:30413"/>
    </ligand>
    <ligandPart>
        <name>Fe</name>
        <dbReference type="ChEBI" id="CHEBI:18248"/>
    </ligandPart>
</feature>
<dbReference type="Gene3D" id="1.10.630.10">
    <property type="entry name" value="Cytochrome P450"/>
    <property type="match status" value="1"/>
</dbReference>
<evidence type="ECO:0000256" key="2">
    <source>
        <dbReference type="ARBA" id="ARBA00004174"/>
    </source>
</evidence>
<evidence type="ECO:0000256" key="9">
    <source>
        <dbReference type="ARBA" id="ARBA00023002"/>
    </source>
</evidence>
<keyword evidence="12" id="KW-0472">Membrane</keyword>
<dbReference type="PRINTS" id="PR00385">
    <property type="entry name" value="P450"/>
</dbReference>
<keyword evidence="7" id="KW-0256">Endoplasmic reticulum</keyword>
<dbReference type="GO" id="GO:0005506">
    <property type="term" value="F:iron ion binding"/>
    <property type="evidence" value="ECO:0007669"/>
    <property type="project" value="InterPro"/>
</dbReference>
<dbReference type="GO" id="GO:0004497">
    <property type="term" value="F:monooxygenase activity"/>
    <property type="evidence" value="ECO:0007669"/>
    <property type="project" value="UniProtKB-KW"/>
</dbReference>
<dbReference type="SUPFAM" id="SSF48264">
    <property type="entry name" value="Cytochrome P450"/>
    <property type="match status" value="1"/>
</dbReference>
<comment type="subcellular location">
    <subcellularLocation>
        <location evidence="3">Endoplasmic reticulum membrane</location>
        <topology evidence="3">Peripheral membrane protein</topology>
    </subcellularLocation>
    <subcellularLocation>
        <location evidence="2">Microsome membrane</location>
        <topology evidence="2">Peripheral membrane protein</topology>
    </subcellularLocation>
</comment>
<gene>
    <name evidence="15" type="primary">AUGUSTUS-3.0.2_00282</name>
    <name evidence="15" type="ORF">TcasGA2_TC000282</name>
</gene>
<dbReference type="InterPro" id="IPR002401">
    <property type="entry name" value="Cyt_P450_E_grp-I"/>
</dbReference>
<reference evidence="15 16" key="1">
    <citation type="journal article" date="2008" name="Nature">
        <title>The genome of the model beetle and pest Tribolium castaneum.</title>
        <authorList>
            <consortium name="Tribolium Genome Sequencing Consortium"/>
            <person name="Richards S."/>
            <person name="Gibbs R.A."/>
            <person name="Weinstock G.M."/>
            <person name="Brown S.J."/>
            <person name="Denell R."/>
            <person name="Beeman R.W."/>
            <person name="Gibbs R."/>
            <person name="Beeman R.W."/>
            <person name="Brown S.J."/>
            <person name="Bucher G."/>
            <person name="Friedrich M."/>
            <person name="Grimmelikhuijzen C.J."/>
            <person name="Klingler M."/>
            <person name="Lorenzen M."/>
            <person name="Richards S."/>
            <person name="Roth S."/>
            <person name="Schroder R."/>
            <person name="Tautz D."/>
            <person name="Zdobnov E.M."/>
            <person name="Muzny D."/>
            <person name="Gibbs R.A."/>
            <person name="Weinstock G.M."/>
            <person name="Attaway T."/>
            <person name="Bell S."/>
            <person name="Buhay C.J."/>
            <person name="Chandrabose M.N."/>
            <person name="Chavez D."/>
            <person name="Clerk-Blankenburg K.P."/>
            <person name="Cree A."/>
            <person name="Dao M."/>
            <person name="Davis C."/>
            <person name="Chacko J."/>
            <person name="Dinh H."/>
            <person name="Dugan-Rocha S."/>
            <person name="Fowler G."/>
            <person name="Garner T.T."/>
            <person name="Garnes J."/>
            <person name="Gnirke A."/>
            <person name="Hawes A."/>
            <person name="Hernandez J."/>
            <person name="Hines S."/>
            <person name="Holder M."/>
            <person name="Hume J."/>
            <person name="Jhangiani S.N."/>
            <person name="Joshi V."/>
            <person name="Khan Z.M."/>
            <person name="Jackson L."/>
            <person name="Kovar C."/>
            <person name="Kowis A."/>
            <person name="Lee S."/>
            <person name="Lewis L.R."/>
            <person name="Margolis J."/>
            <person name="Morgan M."/>
            <person name="Nazareth L.V."/>
            <person name="Nguyen N."/>
            <person name="Okwuonu G."/>
            <person name="Parker D."/>
            <person name="Richards S."/>
            <person name="Ruiz S.J."/>
            <person name="Santibanez J."/>
            <person name="Savard J."/>
            <person name="Scherer S.E."/>
            <person name="Schneider B."/>
            <person name="Sodergren E."/>
            <person name="Tautz D."/>
            <person name="Vattahil S."/>
            <person name="Villasana D."/>
            <person name="White C.S."/>
            <person name="Wright R."/>
            <person name="Park Y."/>
            <person name="Beeman R.W."/>
            <person name="Lord J."/>
            <person name="Oppert B."/>
            <person name="Lorenzen M."/>
            <person name="Brown S."/>
            <person name="Wang L."/>
            <person name="Savard J."/>
            <person name="Tautz D."/>
            <person name="Richards S."/>
            <person name="Weinstock G."/>
            <person name="Gibbs R.A."/>
            <person name="Liu Y."/>
            <person name="Worley K."/>
            <person name="Weinstock G."/>
            <person name="Elsik C.G."/>
            <person name="Reese J.T."/>
            <person name="Elhaik E."/>
            <person name="Landan G."/>
            <person name="Graur D."/>
            <person name="Arensburger P."/>
            <person name="Atkinson P."/>
            <person name="Beeman R.W."/>
            <person name="Beidler J."/>
            <person name="Brown S.J."/>
            <person name="Demuth J.P."/>
            <person name="Drury D.W."/>
            <person name="Du Y.Z."/>
            <person name="Fujiwara H."/>
            <person name="Lorenzen M."/>
            <person name="Maselli V."/>
            <person name="Osanai M."/>
            <person name="Park Y."/>
            <person name="Robertson H.M."/>
            <person name="Tu Z."/>
            <person name="Wang J.J."/>
            <person name="Wang S."/>
            <person name="Richards S."/>
            <person name="Song H."/>
            <person name="Zhang L."/>
            <person name="Sodergren E."/>
            <person name="Werner D."/>
            <person name="Stanke M."/>
            <person name="Morgenstern B."/>
            <person name="Solovyev V."/>
            <person name="Kosarev P."/>
            <person name="Brown G."/>
            <person name="Chen H.C."/>
            <person name="Ermolaeva O."/>
            <person name="Hlavina W."/>
            <person name="Kapustin Y."/>
            <person name="Kiryutin B."/>
            <person name="Kitts P."/>
            <person name="Maglott D."/>
            <person name="Pruitt K."/>
            <person name="Sapojnikov V."/>
            <person name="Souvorov A."/>
            <person name="Mackey A.J."/>
            <person name="Waterhouse R.M."/>
            <person name="Wyder S."/>
            <person name="Zdobnov E.M."/>
            <person name="Zdobnov E.M."/>
            <person name="Wyder S."/>
            <person name="Kriventseva E.V."/>
            <person name="Kadowaki T."/>
            <person name="Bork P."/>
            <person name="Aranda M."/>
            <person name="Bao R."/>
            <person name="Beermann A."/>
            <person name="Berns N."/>
            <person name="Bolognesi R."/>
            <person name="Bonneton F."/>
            <person name="Bopp D."/>
            <person name="Brown S.J."/>
            <person name="Bucher G."/>
            <person name="Butts T."/>
            <person name="Chaumot A."/>
            <person name="Denell R.E."/>
            <person name="Ferrier D.E."/>
            <person name="Friedrich M."/>
            <person name="Gordon C.M."/>
            <person name="Jindra M."/>
            <person name="Klingler M."/>
            <person name="Lan Q."/>
            <person name="Lattorff H.M."/>
            <person name="Laudet V."/>
            <person name="von Levetsow C."/>
            <person name="Liu Z."/>
            <person name="Lutz R."/>
            <person name="Lynch J.A."/>
            <person name="da Fonseca R.N."/>
            <person name="Posnien N."/>
            <person name="Reuter R."/>
            <person name="Roth S."/>
            <person name="Savard J."/>
            <person name="Schinko J.B."/>
            <person name="Schmitt C."/>
            <person name="Schoppmeier M."/>
            <person name="Schroder R."/>
            <person name="Shippy T.D."/>
            <person name="Simonnet F."/>
            <person name="Marques-Souza H."/>
            <person name="Tautz D."/>
            <person name="Tomoyasu Y."/>
            <person name="Trauner J."/>
            <person name="Van der Zee M."/>
            <person name="Vervoort M."/>
            <person name="Wittkopp N."/>
            <person name="Wimmer E.A."/>
            <person name="Yang X."/>
            <person name="Jones A.K."/>
            <person name="Sattelle D.B."/>
            <person name="Ebert P.R."/>
            <person name="Nelson D."/>
            <person name="Scott J.G."/>
            <person name="Beeman R.W."/>
            <person name="Muthukrishnan S."/>
            <person name="Kramer K.J."/>
            <person name="Arakane Y."/>
            <person name="Beeman R.W."/>
            <person name="Zhu Q."/>
            <person name="Hogenkamp D."/>
            <person name="Dixit R."/>
            <person name="Oppert B."/>
            <person name="Jiang H."/>
            <person name="Zou Z."/>
            <person name="Marshall J."/>
            <person name="Elpidina E."/>
            <person name="Vinokurov K."/>
            <person name="Oppert C."/>
            <person name="Zou Z."/>
            <person name="Evans J."/>
            <person name="Lu Z."/>
            <person name="Zhao P."/>
            <person name="Sumathipala N."/>
            <person name="Altincicek B."/>
            <person name="Vilcinskas A."/>
            <person name="Williams M."/>
            <person name="Hultmark D."/>
            <person name="Hetru C."/>
            <person name="Jiang H."/>
            <person name="Grimmelikhuijzen C.J."/>
            <person name="Hauser F."/>
            <person name="Cazzamali G."/>
            <person name="Williamson M."/>
            <person name="Park Y."/>
            <person name="Li B."/>
            <person name="Tanaka Y."/>
            <person name="Predel R."/>
            <person name="Neupert S."/>
            <person name="Schachtner J."/>
            <person name="Verleyen P."/>
            <person name="Raible F."/>
            <person name="Bork P."/>
            <person name="Friedrich M."/>
            <person name="Walden K.K."/>
            <person name="Robertson H.M."/>
            <person name="Angeli S."/>
            <person name="Foret S."/>
            <person name="Bucher G."/>
            <person name="Schuetz S."/>
            <person name="Maleszka R."/>
            <person name="Wimmer E.A."/>
            <person name="Beeman R.W."/>
            <person name="Lorenzen M."/>
            <person name="Tomoyasu Y."/>
            <person name="Miller S.C."/>
            <person name="Grossmann D."/>
            <person name="Bucher G."/>
        </authorList>
    </citation>
    <scope>NUCLEOTIDE SEQUENCE [LARGE SCALE GENOMIC DNA]</scope>
    <source>
        <strain evidence="15 16">Georgia GA2</strain>
    </source>
</reference>
<dbReference type="InterPro" id="IPR017972">
    <property type="entry name" value="Cyt_P450_CS"/>
</dbReference>
<keyword evidence="6 13" id="KW-0479">Metal-binding</keyword>
<keyword evidence="11 14" id="KW-0503">Monooxygenase</keyword>
<name>D6WBD3_TRICA</name>
<evidence type="ECO:0000256" key="1">
    <source>
        <dbReference type="ARBA" id="ARBA00001971"/>
    </source>
</evidence>
<keyword evidence="16" id="KW-1185">Reference proteome</keyword>
<accession>D6WBD3</accession>
<dbReference type="STRING" id="7070.D6WBD3"/>
<evidence type="ECO:0000256" key="5">
    <source>
        <dbReference type="ARBA" id="ARBA00022617"/>
    </source>
</evidence>
<dbReference type="PANTHER" id="PTHR24292">
    <property type="entry name" value="CYTOCHROME P450"/>
    <property type="match status" value="1"/>
</dbReference>
<keyword evidence="9 14" id="KW-0560">Oxidoreductase</keyword>
<evidence type="ECO:0000256" key="11">
    <source>
        <dbReference type="ARBA" id="ARBA00023033"/>
    </source>
</evidence>
<protein>
    <submittedName>
        <fullName evidence="15">Cytochrome P450 9AD1</fullName>
    </submittedName>
</protein>
<organism evidence="15 16">
    <name type="scientific">Tribolium castaneum</name>
    <name type="common">Red flour beetle</name>
    <dbReference type="NCBI Taxonomy" id="7070"/>
    <lineage>
        <taxon>Eukaryota</taxon>
        <taxon>Metazoa</taxon>
        <taxon>Ecdysozoa</taxon>
        <taxon>Arthropoda</taxon>
        <taxon>Hexapoda</taxon>
        <taxon>Insecta</taxon>
        <taxon>Pterygota</taxon>
        <taxon>Neoptera</taxon>
        <taxon>Endopterygota</taxon>
        <taxon>Coleoptera</taxon>
        <taxon>Polyphaga</taxon>
        <taxon>Cucujiformia</taxon>
        <taxon>Tenebrionidae</taxon>
        <taxon>Tenebrionidae incertae sedis</taxon>
        <taxon>Tribolium</taxon>
    </lineage>
</organism>
<evidence type="ECO:0000256" key="3">
    <source>
        <dbReference type="ARBA" id="ARBA00004406"/>
    </source>
</evidence>
<evidence type="ECO:0000256" key="10">
    <source>
        <dbReference type="ARBA" id="ARBA00023004"/>
    </source>
</evidence>
<dbReference type="PhylomeDB" id="D6WBD3"/>
<dbReference type="eggNOG" id="KOG0158">
    <property type="taxonomic scope" value="Eukaryota"/>
</dbReference>
<dbReference type="InterPro" id="IPR036396">
    <property type="entry name" value="Cyt_P450_sf"/>
</dbReference>
<dbReference type="OrthoDB" id="2789670at2759"/>
<dbReference type="InterPro" id="IPR001128">
    <property type="entry name" value="Cyt_P450"/>
</dbReference>
<dbReference type="GO" id="GO:0005789">
    <property type="term" value="C:endoplasmic reticulum membrane"/>
    <property type="evidence" value="ECO:0007669"/>
    <property type="project" value="UniProtKB-SubCell"/>
</dbReference>
<evidence type="ECO:0000256" key="7">
    <source>
        <dbReference type="ARBA" id="ARBA00022824"/>
    </source>
</evidence>
<dbReference type="Pfam" id="PF00067">
    <property type="entry name" value="p450"/>
    <property type="match status" value="1"/>
</dbReference>
<evidence type="ECO:0000256" key="14">
    <source>
        <dbReference type="RuleBase" id="RU000461"/>
    </source>
</evidence>
<evidence type="ECO:0000313" key="15">
    <source>
        <dbReference type="EMBL" id="EEZ99187.1"/>
    </source>
</evidence>
<keyword evidence="10 13" id="KW-0408">Iron</keyword>
<dbReference type="GO" id="GO:0016705">
    <property type="term" value="F:oxidoreductase activity, acting on paired donors, with incorporation or reduction of molecular oxygen"/>
    <property type="evidence" value="ECO:0007669"/>
    <property type="project" value="InterPro"/>
</dbReference>
<comment type="cofactor">
    <cofactor evidence="1 13">
        <name>heme</name>
        <dbReference type="ChEBI" id="CHEBI:30413"/>
    </cofactor>
</comment>
<evidence type="ECO:0000256" key="12">
    <source>
        <dbReference type="ARBA" id="ARBA00023136"/>
    </source>
</evidence>
<dbReference type="PRINTS" id="PR00463">
    <property type="entry name" value="EP450I"/>
</dbReference>
<sequence>MLLLLLGTLIVILVLYLVNLSTKNFDHWEKRRVKYVKPFPFVGNLLPTVLKTKSTAELIQHLYKAFPNERFVGIFQFNTPILLIRDPELIKSIAIKNFDNFVDHYGFANDDIDPLWAKNLFASQGERWRDLRQTLSPVFTSSKMRTMFVLMDECVKQLTEYFKDQKQDVIDIELKDIFSRYTTDVIATTAFGIKVDSLRNRNNDFVVSGREFTDFSGLRGLAFFINGSYPRLAKFLNIKIVSDRLGNFFRTIIKETLTLREEKKIVRPDLIHSLMLARKGKLKYEELMELPEAGFAAVEESNLTKSNNNVNFLTDEDITAQALVFFLGGFDTTSSLMCFAGYELAINPHIQKRLKDEVLATDRECNGQITYEKLLNMKYLDMVVSETLRKWNQAVWLDRKCTKEIEIESETSGEPSVTLKVGDIIWMPAYAIHHDPKYYPNPELFDPERFSDENKDKIRTGTYLPFGVGPRNCIGSRFALLETKLLLYNLLLNFDLVTNHKTENPIKLRRDTPLLMPQNGFQVSLRKNDAFSEK</sequence>
<dbReference type="Proteomes" id="UP000007266">
    <property type="component" value="Linkage group 2"/>
</dbReference>
<dbReference type="CDD" id="cd11056">
    <property type="entry name" value="CYP6-like"/>
    <property type="match status" value="1"/>
</dbReference>
<evidence type="ECO:0000256" key="8">
    <source>
        <dbReference type="ARBA" id="ARBA00022848"/>
    </source>
</evidence>
<dbReference type="GO" id="GO:0020037">
    <property type="term" value="F:heme binding"/>
    <property type="evidence" value="ECO:0007669"/>
    <property type="project" value="InterPro"/>
</dbReference>
<keyword evidence="8" id="KW-0492">Microsome</keyword>
<comment type="similarity">
    <text evidence="4 14">Belongs to the cytochrome P450 family.</text>
</comment>
<keyword evidence="5 13" id="KW-0349">Heme</keyword>
<dbReference type="OMA" id="MVPYTYL"/>
<dbReference type="EMBL" id="KQ971312">
    <property type="protein sequence ID" value="EEZ99187.1"/>
    <property type="molecule type" value="Genomic_DNA"/>
</dbReference>
<dbReference type="PROSITE" id="PS00086">
    <property type="entry name" value="CYTOCHROME_P450"/>
    <property type="match status" value="1"/>
</dbReference>
<reference evidence="15 16" key="2">
    <citation type="journal article" date="2010" name="Nucleic Acids Res.">
        <title>BeetleBase in 2010: revisions to provide comprehensive genomic information for Tribolium castaneum.</title>
        <authorList>
            <person name="Kim H.S."/>
            <person name="Murphy T."/>
            <person name="Xia J."/>
            <person name="Caragea D."/>
            <person name="Park Y."/>
            <person name="Beeman R.W."/>
            <person name="Lorenzen M.D."/>
            <person name="Butcher S."/>
            <person name="Manak J.R."/>
            <person name="Brown S.J."/>
        </authorList>
    </citation>
    <scope>GENOME REANNOTATION</scope>
    <source>
        <strain evidence="15 16">Georgia GA2</strain>
    </source>
</reference>
<dbReference type="InterPro" id="IPR050476">
    <property type="entry name" value="Insect_CytP450_Detox"/>
</dbReference>
<dbReference type="PANTHER" id="PTHR24292:SF54">
    <property type="entry name" value="CYP9F3-RELATED"/>
    <property type="match status" value="1"/>
</dbReference>
<evidence type="ECO:0000256" key="4">
    <source>
        <dbReference type="ARBA" id="ARBA00010617"/>
    </source>
</evidence>
<dbReference type="FunFam" id="1.10.630.10:FF:000042">
    <property type="entry name" value="Cytochrome P450"/>
    <property type="match status" value="1"/>
</dbReference>
<evidence type="ECO:0000256" key="13">
    <source>
        <dbReference type="PIRSR" id="PIRSR602401-1"/>
    </source>
</evidence>
<dbReference type="KEGG" id="tca:662432"/>
<dbReference type="AlphaFoldDB" id="D6WBD3"/>
<evidence type="ECO:0000256" key="6">
    <source>
        <dbReference type="ARBA" id="ARBA00022723"/>
    </source>
</evidence>